<dbReference type="InterPro" id="IPR032710">
    <property type="entry name" value="NTF2-like_dom_sf"/>
</dbReference>
<dbReference type="SUPFAM" id="SSF54427">
    <property type="entry name" value="NTF2-like"/>
    <property type="match status" value="1"/>
</dbReference>
<dbReference type="Gene3D" id="3.10.450.50">
    <property type="match status" value="1"/>
</dbReference>
<name>A0ABS1JYD9_9MICC</name>
<dbReference type="EMBL" id="JAERRC010000008">
    <property type="protein sequence ID" value="MBL0704245.1"/>
    <property type="molecule type" value="Genomic_DNA"/>
</dbReference>
<dbReference type="Proteomes" id="UP000639051">
    <property type="component" value="Unassembled WGS sequence"/>
</dbReference>
<evidence type="ECO:0000313" key="2">
    <source>
        <dbReference type="EMBL" id="MBL0704245.1"/>
    </source>
</evidence>
<comment type="caution">
    <text evidence="2">The sequence shown here is derived from an EMBL/GenBank/DDBJ whole genome shotgun (WGS) entry which is preliminary data.</text>
</comment>
<feature type="region of interest" description="Disordered" evidence="1">
    <location>
        <begin position="1"/>
        <end position="25"/>
    </location>
</feature>
<proteinExistence type="predicted"/>
<dbReference type="RefSeq" id="WP_189695006.1">
    <property type="nucleotide sequence ID" value="NZ_BNCM01000016.1"/>
</dbReference>
<evidence type="ECO:0000256" key="1">
    <source>
        <dbReference type="SAM" id="MobiDB-lite"/>
    </source>
</evidence>
<accession>A0ABS1JYD9</accession>
<keyword evidence="3" id="KW-1185">Reference proteome</keyword>
<reference evidence="2 3" key="1">
    <citation type="submission" date="2021-01" db="EMBL/GenBank/DDBJ databases">
        <title>Genome public.</title>
        <authorList>
            <person name="Liu C."/>
            <person name="Sun Q."/>
        </authorList>
    </citation>
    <scope>NUCLEOTIDE SEQUENCE [LARGE SCALE GENOMIC DNA]</scope>
    <source>
        <strain evidence="2 3">JC656</strain>
    </source>
</reference>
<organism evidence="2 3">
    <name type="scientific">Sinomonas cellulolyticus</name>
    <dbReference type="NCBI Taxonomy" id="2801916"/>
    <lineage>
        <taxon>Bacteria</taxon>
        <taxon>Bacillati</taxon>
        <taxon>Actinomycetota</taxon>
        <taxon>Actinomycetes</taxon>
        <taxon>Micrococcales</taxon>
        <taxon>Micrococcaceae</taxon>
        <taxon>Sinomonas</taxon>
    </lineage>
</organism>
<gene>
    <name evidence="2" type="ORF">JJE72_01830</name>
</gene>
<protein>
    <recommendedName>
        <fullName evidence="4">DUF4440 domain-containing protein</fullName>
    </recommendedName>
</protein>
<evidence type="ECO:0000313" key="3">
    <source>
        <dbReference type="Proteomes" id="UP000639051"/>
    </source>
</evidence>
<evidence type="ECO:0008006" key="4">
    <source>
        <dbReference type="Google" id="ProtNLM"/>
    </source>
</evidence>
<sequence length="148" mass="16189">MNGIPVHPEDTEKTRPGHSGLRGADTLGELSARFTEGYRRTDSAQLAALYLPSARVWLGEDALPLSPEAGIEDRLRLGLPLDFTVRQAFEDGARAHVRLTWTVEGTTPDGTALAMAGSTSLDCERRNGRWFIASEWTRHGEQLPTSSS</sequence>